<dbReference type="InterPro" id="IPR036986">
    <property type="entry name" value="S4_RNA-bd_sf"/>
</dbReference>
<organism evidence="8 9">
    <name type="scientific">Butyricicoccus pullicaecorum</name>
    <dbReference type="NCBI Taxonomy" id="501571"/>
    <lineage>
        <taxon>Bacteria</taxon>
        <taxon>Bacillati</taxon>
        <taxon>Bacillota</taxon>
        <taxon>Clostridia</taxon>
        <taxon>Eubacteriales</taxon>
        <taxon>Butyricicoccaceae</taxon>
        <taxon>Butyricicoccus</taxon>
    </lineage>
</organism>
<dbReference type="AlphaFoldDB" id="A0A1Y4L799"/>
<comment type="caution">
    <text evidence="8">The sequence shown here is derived from an EMBL/GenBank/DDBJ whole genome shotgun (WGS) entry which is preliminary data.</text>
</comment>
<dbReference type="CDD" id="cd02869">
    <property type="entry name" value="PseudoU_synth_RluA_like"/>
    <property type="match status" value="1"/>
</dbReference>
<evidence type="ECO:0000259" key="7">
    <source>
        <dbReference type="SMART" id="SM00363"/>
    </source>
</evidence>
<dbReference type="Gene3D" id="3.30.2350.10">
    <property type="entry name" value="Pseudouridine synthase"/>
    <property type="match status" value="1"/>
</dbReference>
<proteinExistence type="inferred from homology"/>
<dbReference type="EMBL" id="NFKK01000009">
    <property type="protein sequence ID" value="OUP52596.1"/>
    <property type="molecule type" value="Genomic_DNA"/>
</dbReference>
<dbReference type="Pfam" id="PF00849">
    <property type="entry name" value="PseudoU_synth_2"/>
    <property type="match status" value="1"/>
</dbReference>
<dbReference type="Proteomes" id="UP000195897">
    <property type="component" value="Unassembled WGS sequence"/>
</dbReference>
<evidence type="ECO:0000313" key="8">
    <source>
        <dbReference type="EMBL" id="OUP52596.1"/>
    </source>
</evidence>
<evidence type="ECO:0000256" key="2">
    <source>
        <dbReference type="ARBA" id="ARBA00010876"/>
    </source>
</evidence>
<name>A0A1Y4L799_9FIRM</name>
<evidence type="ECO:0000256" key="3">
    <source>
        <dbReference type="ARBA" id="ARBA00023235"/>
    </source>
</evidence>
<dbReference type="NCBIfam" id="TIGR00005">
    <property type="entry name" value="rluA_subfam"/>
    <property type="match status" value="1"/>
</dbReference>
<reference evidence="9" key="1">
    <citation type="submission" date="2017-04" db="EMBL/GenBank/DDBJ databases">
        <title>Function of individual gut microbiota members based on whole genome sequencing of pure cultures obtained from chicken caecum.</title>
        <authorList>
            <person name="Medvecky M."/>
            <person name="Cejkova D."/>
            <person name="Polansky O."/>
            <person name="Karasova D."/>
            <person name="Kubasova T."/>
            <person name="Cizek A."/>
            <person name="Rychlik I."/>
        </authorList>
    </citation>
    <scope>NUCLEOTIDE SEQUENCE [LARGE SCALE GENOMIC DNA]</scope>
    <source>
        <strain evidence="9">An180</strain>
    </source>
</reference>
<dbReference type="InterPro" id="IPR002942">
    <property type="entry name" value="S4_RNA-bd"/>
</dbReference>
<evidence type="ECO:0000313" key="9">
    <source>
        <dbReference type="Proteomes" id="UP000195897"/>
    </source>
</evidence>
<dbReference type="InterPro" id="IPR020103">
    <property type="entry name" value="PsdUridine_synth_cat_dom_sf"/>
</dbReference>
<dbReference type="PROSITE" id="PS50889">
    <property type="entry name" value="S4"/>
    <property type="match status" value="1"/>
</dbReference>
<dbReference type="PANTHER" id="PTHR21600">
    <property type="entry name" value="MITOCHONDRIAL RNA PSEUDOURIDINE SYNTHASE"/>
    <property type="match status" value="1"/>
</dbReference>
<evidence type="ECO:0000256" key="5">
    <source>
        <dbReference type="PROSITE-ProRule" id="PRU00182"/>
    </source>
</evidence>
<keyword evidence="3 6" id="KW-0413">Isomerase</keyword>
<dbReference type="Gene3D" id="3.10.290.10">
    <property type="entry name" value="RNA-binding S4 domain"/>
    <property type="match status" value="1"/>
</dbReference>
<comment type="catalytic activity">
    <reaction evidence="1 6">
        <text>a uridine in RNA = a pseudouridine in RNA</text>
        <dbReference type="Rhea" id="RHEA:48348"/>
        <dbReference type="Rhea" id="RHEA-COMP:12068"/>
        <dbReference type="Rhea" id="RHEA-COMP:12069"/>
        <dbReference type="ChEBI" id="CHEBI:65314"/>
        <dbReference type="ChEBI" id="CHEBI:65315"/>
    </reaction>
</comment>
<dbReference type="InterPro" id="IPR006225">
    <property type="entry name" value="PsdUridine_synth_RluC/D"/>
</dbReference>
<dbReference type="SMART" id="SM00363">
    <property type="entry name" value="S4"/>
    <property type="match status" value="1"/>
</dbReference>
<dbReference type="EC" id="5.4.99.-" evidence="6"/>
<feature type="domain" description="RNA-binding S4" evidence="7">
    <location>
        <begin position="13"/>
        <end position="73"/>
    </location>
</feature>
<evidence type="ECO:0000256" key="6">
    <source>
        <dbReference type="RuleBase" id="RU362028"/>
    </source>
</evidence>
<dbReference type="InterPro" id="IPR050188">
    <property type="entry name" value="RluA_PseudoU_synthase"/>
</dbReference>
<protein>
    <recommendedName>
        <fullName evidence="6">Pseudouridine synthase</fullName>
        <ecNumber evidence="6">5.4.99.-</ecNumber>
    </recommendedName>
</protein>
<dbReference type="GO" id="GO:0003723">
    <property type="term" value="F:RNA binding"/>
    <property type="evidence" value="ECO:0007669"/>
    <property type="project" value="UniProtKB-KW"/>
</dbReference>
<gene>
    <name evidence="8" type="ORF">B5F17_08920</name>
</gene>
<evidence type="ECO:0000256" key="1">
    <source>
        <dbReference type="ARBA" id="ARBA00000073"/>
    </source>
</evidence>
<evidence type="ECO:0000256" key="4">
    <source>
        <dbReference type="PIRSR" id="PIRSR606225-1"/>
    </source>
</evidence>
<dbReference type="GO" id="GO:0120159">
    <property type="term" value="F:rRNA pseudouridine synthase activity"/>
    <property type="evidence" value="ECO:0007669"/>
    <property type="project" value="UniProtKB-ARBA"/>
</dbReference>
<dbReference type="CDD" id="cd00165">
    <property type="entry name" value="S4"/>
    <property type="match status" value="1"/>
</dbReference>
<comment type="function">
    <text evidence="6">Responsible for synthesis of pseudouridine from uracil.</text>
</comment>
<dbReference type="SUPFAM" id="SSF55174">
    <property type="entry name" value="Alpha-L RNA-binding motif"/>
    <property type="match status" value="1"/>
</dbReference>
<feature type="active site" evidence="4">
    <location>
        <position position="147"/>
    </location>
</feature>
<dbReference type="PANTHER" id="PTHR21600:SF87">
    <property type="entry name" value="RNA PSEUDOURIDYLATE SYNTHASE DOMAIN-CONTAINING PROTEIN 1"/>
    <property type="match status" value="1"/>
</dbReference>
<dbReference type="Pfam" id="PF01479">
    <property type="entry name" value="S4"/>
    <property type="match status" value="1"/>
</dbReference>
<dbReference type="InterPro" id="IPR006145">
    <property type="entry name" value="PsdUridine_synth_RsuA/RluA"/>
</dbReference>
<keyword evidence="5" id="KW-0694">RNA-binding</keyword>
<comment type="similarity">
    <text evidence="2 6">Belongs to the pseudouridine synthase RluA family.</text>
</comment>
<accession>A0A1Y4L799</accession>
<dbReference type="SUPFAM" id="SSF55120">
    <property type="entry name" value="Pseudouridine synthase"/>
    <property type="match status" value="1"/>
</dbReference>
<sequence length="324" mass="36405">MREFHIQKNDSGQRLNKFLEKAVPALPGGLMHKYVRLKRIKVNGKRTEPAYKLCEGDLLQLYINDEFFERPSEQAAYEKITAPRVHVLYEDDNILLADKQPGMVVHADERGDTDTLIAHIQAHLAQSGQWNPKDEASFVPALCNRIDRNTGGIVIAAKNAEALRIMNDKIKNHELQKRYLCVVHGSPKVRSGKITHFLRRDEAKKQVEVFTRPMPGAKTAQTIYKVLASRGGLSLVECTLLTGRTHQIRAQMAAIGHPLLGDGKYGTNAKNKPYGETSQLLYSYKLTFNFQTDSGILSDLDGMTFTVHDVPFVKKYFPGFQIGG</sequence>
<dbReference type="RefSeq" id="WP_087373161.1">
    <property type="nucleotide sequence ID" value="NZ_NFKK01000009.1"/>
</dbReference>
<dbReference type="GO" id="GO:0000455">
    <property type="term" value="P:enzyme-directed rRNA pseudouridine synthesis"/>
    <property type="evidence" value="ECO:0007669"/>
    <property type="project" value="UniProtKB-ARBA"/>
</dbReference>